<accession>A0A1D8K7S9</accession>
<sequence>MNEAQIRTQILNNAPSQQQGRASYKCYLLIQLMGLEEAHQFFRNESTWANHLKILTAAGVIQAAAEGTH</sequence>
<proteinExistence type="predicted"/>
<dbReference type="AlphaFoldDB" id="A0A1D8K7S9"/>
<dbReference type="RefSeq" id="WP_070072604.1">
    <property type="nucleotide sequence ID" value="NZ_CP017448.1"/>
</dbReference>
<protein>
    <submittedName>
        <fullName evidence="1">Uncharacterized protein</fullName>
    </submittedName>
</protein>
<name>A0A1D8K7S9_9GAMM</name>
<dbReference type="KEGG" id="aaeo:BJI67_08130"/>
<reference evidence="1 2" key="1">
    <citation type="submission" date="2016-09" db="EMBL/GenBank/DDBJ databases">
        <title>Acidihalobacter prosperus V6 (DSM14174).</title>
        <authorList>
            <person name="Khaleque H.N."/>
            <person name="Ramsay J.P."/>
            <person name="Murphy R.J.T."/>
            <person name="Kaksonen A.H."/>
            <person name="Boxall N.J."/>
            <person name="Watkin E.L.J."/>
        </authorList>
    </citation>
    <scope>NUCLEOTIDE SEQUENCE [LARGE SCALE GENOMIC DNA]</scope>
    <source>
        <strain evidence="1 2">V6</strain>
    </source>
</reference>
<organism evidence="1 2">
    <name type="scientific">Acidihalobacter aeolianus</name>
    <dbReference type="NCBI Taxonomy" id="2792603"/>
    <lineage>
        <taxon>Bacteria</taxon>
        <taxon>Pseudomonadati</taxon>
        <taxon>Pseudomonadota</taxon>
        <taxon>Gammaproteobacteria</taxon>
        <taxon>Chromatiales</taxon>
        <taxon>Ectothiorhodospiraceae</taxon>
        <taxon>Acidihalobacter</taxon>
    </lineage>
</organism>
<evidence type="ECO:0000313" key="1">
    <source>
        <dbReference type="EMBL" id="AOV17029.1"/>
    </source>
</evidence>
<evidence type="ECO:0000313" key="2">
    <source>
        <dbReference type="Proteomes" id="UP000095342"/>
    </source>
</evidence>
<dbReference type="Proteomes" id="UP000095342">
    <property type="component" value="Chromosome"/>
</dbReference>
<dbReference type="EMBL" id="CP017448">
    <property type="protein sequence ID" value="AOV17029.1"/>
    <property type="molecule type" value="Genomic_DNA"/>
</dbReference>
<gene>
    <name evidence="1" type="ORF">BJI67_08130</name>
</gene>
<keyword evidence="2" id="KW-1185">Reference proteome</keyword>